<gene>
    <name evidence="2" type="ORF">DM826_10995</name>
</gene>
<dbReference type="Pfam" id="PF00582">
    <property type="entry name" value="Usp"/>
    <property type="match status" value="1"/>
</dbReference>
<dbReference type="SUPFAM" id="SSF52402">
    <property type="entry name" value="Adenine nucleotide alpha hydrolases-like"/>
    <property type="match status" value="1"/>
</dbReference>
<dbReference type="Gene3D" id="3.40.50.620">
    <property type="entry name" value="HUPs"/>
    <property type="match status" value="1"/>
</dbReference>
<dbReference type="OrthoDB" id="281037at2157"/>
<evidence type="ECO:0000313" key="2">
    <source>
        <dbReference type="EMBL" id="RJX42167.1"/>
    </source>
</evidence>
<organism evidence="2 3">
    <name type="scientific">Halonotius aquaticus</name>
    <dbReference type="NCBI Taxonomy" id="2216978"/>
    <lineage>
        <taxon>Archaea</taxon>
        <taxon>Methanobacteriati</taxon>
        <taxon>Methanobacteriota</taxon>
        <taxon>Stenosarchaea group</taxon>
        <taxon>Halobacteria</taxon>
        <taxon>Halobacteriales</taxon>
        <taxon>Haloferacaceae</taxon>
        <taxon>Halonotius</taxon>
    </lineage>
</organism>
<protein>
    <submittedName>
        <fullName evidence="2">Universal stress protein</fullName>
    </submittedName>
</protein>
<dbReference type="RefSeq" id="WP_120103477.1">
    <property type="nucleotide sequence ID" value="NZ_QKNY01000018.1"/>
</dbReference>
<dbReference type="Proteomes" id="UP000276588">
    <property type="component" value="Unassembled WGS sequence"/>
</dbReference>
<comment type="caution">
    <text evidence="2">The sequence shown here is derived from an EMBL/GenBank/DDBJ whole genome shotgun (WGS) entry which is preliminary data.</text>
</comment>
<evidence type="ECO:0000259" key="1">
    <source>
        <dbReference type="Pfam" id="PF00582"/>
    </source>
</evidence>
<feature type="domain" description="UspA" evidence="1">
    <location>
        <begin position="3"/>
        <end position="128"/>
    </location>
</feature>
<dbReference type="InterPro" id="IPR006015">
    <property type="entry name" value="Universal_stress_UspA"/>
</dbReference>
<reference evidence="2 3" key="1">
    <citation type="submission" date="2018-06" db="EMBL/GenBank/DDBJ databases">
        <title>Halonotius sp. F13-13 a new haloarchaeeon isolated from a solar saltern from Isla Cristina, Huelva, Spain.</title>
        <authorList>
            <person name="Duran-Viseras A."/>
            <person name="Sanchez-Porro C."/>
            <person name="Ventosa A."/>
        </authorList>
    </citation>
    <scope>NUCLEOTIDE SEQUENCE [LARGE SCALE GENOMIC DNA]</scope>
    <source>
        <strain evidence="2 3">F13-13</strain>
    </source>
</reference>
<dbReference type="CDD" id="cd00293">
    <property type="entry name" value="USP-like"/>
    <property type="match status" value="1"/>
</dbReference>
<dbReference type="InterPro" id="IPR014729">
    <property type="entry name" value="Rossmann-like_a/b/a_fold"/>
</dbReference>
<dbReference type="AlphaFoldDB" id="A0A3A6PLA9"/>
<evidence type="ECO:0000313" key="3">
    <source>
        <dbReference type="Proteomes" id="UP000276588"/>
    </source>
</evidence>
<accession>A0A3A6PLA9</accession>
<proteinExistence type="predicted"/>
<dbReference type="InterPro" id="IPR006016">
    <property type="entry name" value="UspA"/>
</dbReference>
<dbReference type="EMBL" id="QKNY01000018">
    <property type="protein sequence ID" value="RJX42167.1"/>
    <property type="molecule type" value="Genomic_DNA"/>
</dbReference>
<name>A0A3A6PLA9_9EURY</name>
<keyword evidence="3" id="KW-1185">Reference proteome</keyword>
<sequence>MTTFVVATDSVHTSAALCDYLFDRVAEDDTVHAINSIHDEDADPEAIRDGKDALNAVASRLAAVTTVETKQFSRGNVPAEDILSFSEEVDADEVVLGVRKPTETSKVAIGSVSEQVLLHSDRPMAVVPRELET</sequence>
<dbReference type="PRINTS" id="PR01438">
    <property type="entry name" value="UNVRSLSTRESS"/>
</dbReference>